<sequence length="171" mass="17829">MLTRACACRPQDALLHFMRPRASDAPLARTCTCPGRFSALARRRHVAHAPRLPPPRPSYYEAAQRGGLSAGDAAEVALIATAVVALAAAAAACVVRCHRRRRQRQALLSSLSQRGISVGPCAPRASAGRGGSMRTASLPVVAVLEPAAEEMACQMEDPWAGGAATVPPAAD</sequence>
<name>A0A7S3W177_EMIHU</name>
<gene>
    <name evidence="2" type="ORF">EHUX00137_LOCUS4510</name>
</gene>
<evidence type="ECO:0000313" key="2">
    <source>
        <dbReference type="EMBL" id="CAE0528624.1"/>
    </source>
</evidence>
<dbReference type="AlphaFoldDB" id="A0A7S3W177"/>
<proteinExistence type="predicted"/>
<accession>A0A7S3W177</accession>
<evidence type="ECO:0000256" key="1">
    <source>
        <dbReference type="SAM" id="Phobius"/>
    </source>
</evidence>
<reference evidence="2" key="1">
    <citation type="submission" date="2021-01" db="EMBL/GenBank/DDBJ databases">
        <authorList>
            <person name="Corre E."/>
            <person name="Pelletier E."/>
            <person name="Niang G."/>
            <person name="Scheremetjew M."/>
            <person name="Finn R."/>
            <person name="Kale V."/>
            <person name="Holt S."/>
            <person name="Cochrane G."/>
            <person name="Meng A."/>
            <person name="Brown T."/>
            <person name="Cohen L."/>
        </authorList>
    </citation>
    <scope>NUCLEOTIDE SEQUENCE</scope>
    <source>
        <strain evidence="2">379</strain>
    </source>
</reference>
<organism evidence="2">
    <name type="scientific">Emiliania huxleyi</name>
    <name type="common">Coccolithophore</name>
    <name type="synonym">Pontosphaera huxleyi</name>
    <dbReference type="NCBI Taxonomy" id="2903"/>
    <lineage>
        <taxon>Eukaryota</taxon>
        <taxon>Haptista</taxon>
        <taxon>Haptophyta</taxon>
        <taxon>Prymnesiophyceae</taxon>
        <taxon>Isochrysidales</taxon>
        <taxon>Noelaerhabdaceae</taxon>
        <taxon>Emiliania</taxon>
    </lineage>
</organism>
<feature type="transmembrane region" description="Helical" evidence="1">
    <location>
        <begin position="76"/>
        <end position="95"/>
    </location>
</feature>
<keyword evidence="1" id="KW-1133">Transmembrane helix</keyword>
<protein>
    <submittedName>
        <fullName evidence="2">Uncharacterized protein</fullName>
    </submittedName>
</protein>
<keyword evidence="1" id="KW-0812">Transmembrane</keyword>
<keyword evidence="1" id="KW-0472">Membrane</keyword>
<dbReference type="EMBL" id="HBIR01006591">
    <property type="protein sequence ID" value="CAE0528624.1"/>
    <property type="molecule type" value="Transcribed_RNA"/>
</dbReference>